<reference evidence="1 2" key="1">
    <citation type="submission" date="2023-12" db="EMBL/GenBank/DDBJ databases">
        <title>Baltic Sea Cyanobacteria.</title>
        <authorList>
            <person name="Delbaje E."/>
            <person name="Fewer D.P."/>
            <person name="Shishido T.K."/>
        </authorList>
    </citation>
    <scope>NUCLEOTIDE SEQUENCE [LARGE SCALE GENOMIC DNA]</scope>
    <source>
        <strain evidence="1 2">CCNP 1315</strain>
    </source>
</reference>
<accession>A0ABU5UB06</accession>
<dbReference type="RefSeq" id="WP_323272775.1">
    <property type="nucleotide sequence ID" value="NZ_JAYGHT010000212.1"/>
</dbReference>
<organism evidence="1 2">
    <name type="scientific">Limnoraphis robusta CCNP1315</name>
    <dbReference type="NCBI Taxonomy" id="3110306"/>
    <lineage>
        <taxon>Bacteria</taxon>
        <taxon>Bacillati</taxon>
        <taxon>Cyanobacteriota</taxon>
        <taxon>Cyanophyceae</taxon>
        <taxon>Oscillatoriophycideae</taxon>
        <taxon>Oscillatoriales</taxon>
        <taxon>Sirenicapillariaceae</taxon>
        <taxon>Limnoraphis</taxon>
    </lineage>
</organism>
<dbReference type="Pfam" id="PF08852">
    <property type="entry name" value="DUF1822"/>
    <property type="match status" value="1"/>
</dbReference>
<dbReference type="Proteomes" id="UP001301728">
    <property type="component" value="Unassembled WGS sequence"/>
</dbReference>
<proteinExistence type="predicted"/>
<comment type="caution">
    <text evidence="1">The sequence shown here is derived from an EMBL/GenBank/DDBJ whole genome shotgun (WGS) entry which is preliminary data.</text>
</comment>
<gene>
    <name evidence="1" type="ORF">VB854_30680</name>
</gene>
<name>A0ABU5UB06_9CYAN</name>
<dbReference type="InterPro" id="IPR014951">
    <property type="entry name" value="DUF1822"/>
</dbReference>
<keyword evidence="2" id="KW-1185">Reference proteome</keyword>
<evidence type="ECO:0000313" key="2">
    <source>
        <dbReference type="Proteomes" id="UP001301728"/>
    </source>
</evidence>
<sequence>MNTQQLFGQLIPIPQKIREYLGTISRQIQPSQLEEIYQRAIAVWVVHRYLKRFDYQSDFRASSAWNIAAQVLTDFADLEIFEDSRSLGIVECIPMAADAESLEISEGAVMSDRIAYIGVEINPENTWGRVVGFTPALKTRYPELSIDREDLLEADRLLDLLEIAEPLADESRFSELESYYLGRGNWSVEQRQATIAKLERALLLETLEPLQIESAAQELEALMAESTALSEDRELLFVREETKESATEETEDRDRTQLREILQRIIQSLREELE</sequence>
<protein>
    <submittedName>
        <fullName evidence="1">DUF1822 family protein</fullName>
    </submittedName>
</protein>
<evidence type="ECO:0000313" key="1">
    <source>
        <dbReference type="EMBL" id="MEA5523303.1"/>
    </source>
</evidence>
<dbReference type="EMBL" id="JAYGHT010000212">
    <property type="protein sequence ID" value="MEA5523303.1"/>
    <property type="molecule type" value="Genomic_DNA"/>
</dbReference>